<dbReference type="EMBL" id="ATNL01000011">
    <property type="protein sequence ID" value="KON72604.1"/>
    <property type="molecule type" value="Genomic_DNA"/>
</dbReference>
<gene>
    <name evidence="3" type="ORF">M768_13940</name>
</gene>
<keyword evidence="1" id="KW-0175">Coiled coil</keyword>
<dbReference type="InterPro" id="IPR010090">
    <property type="entry name" value="Phage_tape_meas"/>
</dbReference>
<proteinExistence type="predicted"/>
<name>A0A0M0F4U7_CELCE</name>
<feature type="coiled-coil region" evidence="1">
    <location>
        <begin position="47"/>
        <end position="97"/>
    </location>
</feature>
<evidence type="ECO:0000256" key="1">
    <source>
        <dbReference type="SAM" id="Coils"/>
    </source>
</evidence>
<protein>
    <recommendedName>
        <fullName evidence="2">Phage tail tape measure protein domain-containing protein</fullName>
    </recommendedName>
</protein>
<evidence type="ECO:0000313" key="4">
    <source>
        <dbReference type="Proteomes" id="UP000037387"/>
    </source>
</evidence>
<sequence length="939" mass="97667">MTVLDLGPLRASVELDDRAFTKKYGEVEKLANQLDKLDPTVHVDADTATAERKVEQVENRLERIVDEDTVAQVDAAIGKAEQNLARIEADLDALEAMDPTPEVDADISKARAALDRAGSALDELRGARAEMVVDADTTAAEDAIGDLPGEGDKAGGDAGGRLSGKIIAALATIPVAGAIVGIGAAIGEALMSGLENEVREDRFAAQTGLDAATTAKIGRAAGEAYANNFGESIASNIDVARTAIQAGLLDPNATKRDAQQVIQSLTGVADVLEEDVAGVARTVGVMLRTGVARDAQAAFDVLVRGAQTGANASEDLLDTFTEYPALFQRLGLDGQTALGLINQGLEGGARNSDLVADALKEFQIRATDASDASAAGFQAIGLSAEDMTAKIAAGGEGAREGLDQVLDGLRAMEDPVARNAAGVALFGTQWEDLGDAILQLDVTTAVDKLGQVEGAAQSALDTLGDNSAGKIESAKRNIEVAADGIKGALATAFSPQIEGFATFVTQNRTAVLTFLFDAANGALDFGRALVEGTAAATEGIGDFLGGPAADLIDALADIAMAVDKATPGDQGAKGFREWADDAIAGLKATDDQLEGVADTIRTNVIENALDPAQAKLNELAIPILAEAQLNDATTRLATGIEGVGYAADGSKLALSEMNGTVDTSTLAGQKLDEQIQAVVGSLDEQIVAAAGAGESQDELRGRVNNARTAFINQMTALGLTKDAAARLADQYGLIPERVTTVITAQDNATGAVRYVQQQLDLLDGRRVNVTVQYNARGEQVTGVGYNSRLSEDGSLSERGNVLKAFEDGGMTGAGMPVPRVPQIQRGGANVLWAEDPTIWEAYISGKPGMRDRNLEIWEEAGHRLGAFEDGGYLGSAPAERFDPIPIGRAEQQVPPPLPAVYVQNPFTGEYLLAKVATTADERVAVAAARTVRDLRYGGV</sequence>
<keyword evidence="4" id="KW-1185">Reference proteome</keyword>
<evidence type="ECO:0000313" key="3">
    <source>
        <dbReference type="EMBL" id="KON72604.1"/>
    </source>
</evidence>
<evidence type="ECO:0000259" key="2">
    <source>
        <dbReference type="Pfam" id="PF10145"/>
    </source>
</evidence>
<dbReference type="Pfam" id="PF10145">
    <property type="entry name" value="PhageMin_Tail"/>
    <property type="match status" value="1"/>
</dbReference>
<reference evidence="3 4" key="1">
    <citation type="journal article" date="2015" name="Sci. Rep.">
        <title>Functional and structural properties of a novel cellulosome-like multienzyme complex: efficient glycoside hydrolysis of water-insoluble 7-xylosyl-10-deacetylpaclitaxel.</title>
        <authorList>
            <person name="Dou T.Y."/>
            <person name="Luan H.W."/>
            <person name="Ge G.B."/>
            <person name="Dong M.M."/>
            <person name="Zou H.F."/>
            <person name="He Y.Q."/>
            <person name="Cui P."/>
            <person name="Wang J.Y."/>
            <person name="Hao D.C."/>
            <person name="Yang S.L."/>
            <person name="Yang L."/>
        </authorList>
    </citation>
    <scope>NUCLEOTIDE SEQUENCE [LARGE SCALE GENOMIC DNA]</scope>
    <source>
        <strain evidence="3 4">F16</strain>
    </source>
</reference>
<comment type="caution">
    <text evidence="3">The sequence shown here is derived from an EMBL/GenBank/DDBJ whole genome shotgun (WGS) entry which is preliminary data.</text>
</comment>
<dbReference type="RefSeq" id="WP_053371119.1">
    <property type="nucleotide sequence ID" value="NZ_KQ435292.1"/>
</dbReference>
<dbReference type="Proteomes" id="UP000037387">
    <property type="component" value="Unassembled WGS sequence"/>
</dbReference>
<organism evidence="3 4">
    <name type="scientific">Cellulosimicrobium cellulans F16</name>
    <dbReference type="NCBI Taxonomy" id="1350482"/>
    <lineage>
        <taxon>Bacteria</taxon>
        <taxon>Bacillati</taxon>
        <taxon>Actinomycetota</taxon>
        <taxon>Actinomycetes</taxon>
        <taxon>Micrococcales</taxon>
        <taxon>Promicromonosporaceae</taxon>
        <taxon>Cellulosimicrobium</taxon>
    </lineage>
</organism>
<accession>A0A0M0F4U7</accession>
<dbReference type="AlphaFoldDB" id="A0A0M0F4U7"/>
<dbReference type="PATRIC" id="fig|1350482.3.peg.3124"/>
<feature type="domain" description="Phage tail tape measure protein" evidence="2">
    <location>
        <begin position="226"/>
        <end position="427"/>
    </location>
</feature>